<dbReference type="EMBL" id="CAJOAX010013336">
    <property type="protein sequence ID" value="CAF4128913.1"/>
    <property type="molecule type" value="Genomic_DNA"/>
</dbReference>
<sequence length="113" mass="12712">MKNAKQLSGEGRRIIDHRVAEVDGIEICAIRYPPPLESNSYRPSLQSVSNENGSTRSSRAAPAPPSLNSICLDKFDHWPLQTTKDRCRNPDCIGYTRISCSKCRLHLCLNEKK</sequence>
<proteinExistence type="predicted"/>
<name>A0A819WYL2_9BILA</name>
<protein>
    <submittedName>
        <fullName evidence="2">Uncharacterized protein</fullName>
    </submittedName>
</protein>
<gene>
    <name evidence="2" type="ORF">OTI717_LOCUS35181</name>
</gene>
<dbReference type="AlphaFoldDB" id="A0A819WYL2"/>
<evidence type="ECO:0000256" key="1">
    <source>
        <dbReference type="SAM" id="MobiDB-lite"/>
    </source>
</evidence>
<accession>A0A819WYL2</accession>
<comment type="caution">
    <text evidence="2">The sequence shown here is derived from an EMBL/GenBank/DDBJ whole genome shotgun (WGS) entry which is preliminary data.</text>
</comment>
<feature type="region of interest" description="Disordered" evidence="1">
    <location>
        <begin position="33"/>
        <end position="65"/>
    </location>
</feature>
<evidence type="ECO:0000313" key="2">
    <source>
        <dbReference type="EMBL" id="CAF4128913.1"/>
    </source>
</evidence>
<organism evidence="2 3">
    <name type="scientific">Rotaria sordida</name>
    <dbReference type="NCBI Taxonomy" id="392033"/>
    <lineage>
        <taxon>Eukaryota</taxon>
        <taxon>Metazoa</taxon>
        <taxon>Spiralia</taxon>
        <taxon>Gnathifera</taxon>
        <taxon>Rotifera</taxon>
        <taxon>Eurotatoria</taxon>
        <taxon>Bdelloidea</taxon>
        <taxon>Philodinida</taxon>
        <taxon>Philodinidae</taxon>
        <taxon>Rotaria</taxon>
    </lineage>
</organism>
<dbReference type="Proteomes" id="UP000663823">
    <property type="component" value="Unassembled WGS sequence"/>
</dbReference>
<evidence type="ECO:0000313" key="3">
    <source>
        <dbReference type="Proteomes" id="UP000663823"/>
    </source>
</evidence>
<reference evidence="2" key="1">
    <citation type="submission" date="2021-02" db="EMBL/GenBank/DDBJ databases">
        <authorList>
            <person name="Nowell W R."/>
        </authorList>
    </citation>
    <scope>NUCLEOTIDE SEQUENCE</scope>
</reference>
<feature type="compositionally biased region" description="Polar residues" evidence="1">
    <location>
        <begin position="37"/>
        <end position="58"/>
    </location>
</feature>